<dbReference type="KEGG" id="tva:4772191"/>
<dbReference type="VEuPathDB" id="TrichDB:TVAGG3_0012060"/>
<evidence type="ECO:0000313" key="2">
    <source>
        <dbReference type="EMBL" id="EAY14203.1"/>
    </source>
</evidence>
<dbReference type="AlphaFoldDB" id="A2DZJ9"/>
<evidence type="ECO:0000313" key="3">
    <source>
        <dbReference type="Proteomes" id="UP000001542"/>
    </source>
</evidence>
<keyword evidence="1" id="KW-0812">Transmembrane</keyword>
<name>A2DZJ9_TRIV3</name>
<reference evidence="2" key="1">
    <citation type="submission" date="2006-10" db="EMBL/GenBank/DDBJ databases">
        <authorList>
            <person name="Amadeo P."/>
            <person name="Zhao Q."/>
            <person name="Wortman J."/>
            <person name="Fraser-Liggett C."/>
            <person name="Carlton J."/>
        </authorList>
    </citation>
    <scope>NUCLEOTIDE SEQUENCE</scope>
    <source>
        <strain evidence="2">G3</strain>
    </source>
</reference>
<dbReference type="Proteomes" id="UP000001542">
    <property type="component" value="Unassembled WGS sequence"/>
</dbReference>
<feature type="transmembrane region" description="Helical" evidence="1">
    <location>
        <begin position="81"/>
        <end position="101"/>
    </location>
</feature>
<dbReference type="VEuPathDB" id="TrichDB:TVAG_373360"/>
<evidence type="ECO:0000256" key="1">
    <source>
        <dbReference type="SAM" id="Phobius"/>
    </source>
</evidence>
<dbReference type="InParanoid" id="A2DZJ9"/>
<sequence>MLTILLGFVRAGDTPDPCSAYNSSCLLCMQHDNECFYCFGEKKELHKCVSLTYANSTTCTHKTKETDAACVQLLGGDAVPATRYIIGSVILAIGIIVDLVVRFCSSSKPRDEYAHL</sequence>
<keyword evidence="1" id="KW-0472">Membrane</keyword>
<proteinExistence type="predicted"/>
<protein>
    <submittedName>
        <fullName evidence="2">Uncharacterized protein</fullName>
    </submittedName>
</protein>
<reference evidence="2" key="2">
    <citation type="journal article" date="2007" name="Science">
        <title>Draft genome sequence of the sexually transmitted pathogen Trichomonas vaginalis.</title>
        <authorList>
            <person name="Carlton J.M."/>
            <person name="Hirt R.P."/>
            <person name="Silva J.C."/>
            <person name="Delcher A.L."/>
            <person name="Schatz M."/>
            <person name="Zhao Q."/>
            <person name="Wortman J.R."/>
            <person name="Bidwell S.L."/>
            <person name="Alsmark U.C.M."/>
            <person name="Besteiro S."/>
            <person name="Sicheritz-Ponten T."/>
            <person name="Noel C.J."/>
            <person name="Dacks J.B."/>
            <person name="Foster P.G."/>
            <person name="Simillion C."/>
            <person name="Van de Peer Y."/>
            <person name="Miranda-Saavedra D."/>
            <person name="Barton G.J."/>
            <person name="Westrop G.D."/>
            <person name="Mueller S."/>
            <person name="Dessi D."/>
            <person name="Fiori P.L."/>
            <person name="Ren Q."/>
            <person name="Paulsen I."/>
            <person name="Zhang H."/>
            <person name="Bastida-Corcuera F.D."/>
            <person name="Simoes-Barbosa A."/>
            <person name="Brown M.T."/>
            <person name="Hayes R.D."/>
            <person name="Mukherjee M."/>
            <person name="Okumura C.Y."/>
            <person name="Schneider R."/>
            <person name="Smith A.J."/>
            <person name="Vanacova S."/>
            <person name="Villalvazo M."/>
            <person name="Haas B.J."/>
            <person name="Pertea M."/>
            <person name="Feldblyum T.V."/>
            <person name="Utterback T.R."/>
            <person name="Shu C.L."/>
            <person name="Osoegawa K."/>
            <person name="de Jong P.J."/>
            <person name="Hrdy I."/>
            <person name="Horvathova L."/>
            <person name="Zubacova Z."/>
            <person name="Dolezal P."/>
            <person name="Malik S.B."/>
            <person name="Logsdon J.M. Jr."/>
            <person name="Henze K."/>
            <person name="Gupta A."/>
            <person name="Wang C.C."/>
            <person name="Dunne R.L."/>
            <person name="Upcroft J.A."/>
            <person name="Upcroft P."/>
            <person name="White O."/>
            <person name="Salzberg S.L."/>
            <person name="Tang P."/>
            <person name="Chiu C.-H."/>
            <person name="Lee Y.-S."/>
            <person name="Embley T.M."/>
            <person name="Coombs G.H."/>
            <person name="Mottram J.C."/>
            <person name="Tachezy J."/>
            <person name="Fraser-Liggett C.M."/>
            <person name="Johnson P.J."/>
        </authorList>
    </citation>
    <scope>NUCLEOTIDE SEQUENCE [LARGE SCALE GENOMIC DNA]</scope>
    <source>
        <strain evidence="2">G3</strain>
    </source>
</reference>
<organism evidence="2 3">
    <name type="scientific">Trichomonas vaginalis (strain ATCC PRA-98 / G3)</name>
    <dbReference type="NCBI Taxonomy" id="412133"/>
    <lineage>
        <taxon>Eukaryota</taxon>
        <taxon>Metamonada</taxon>
        <taxon>Parabasalia</taxon>
        <taxon>Trichomonadida</taxon>
        <taxon>Trichomonadidae</taxon>
        <taxon>Trichomonas</taxon>
    </lineage>
</organism>
<keyword evidence="3" id="KW-1185">Reference proteome</keyword>
<keyword evidence="1" id="KW-1133">Transmembrane helix</keyword>
<gene>
    <name evidence="2" type="ORF">TVAG_373360</name>
</gene>
<dbReference type="EMBL" id="DS113274">
    <property type="protein sequence ID" value="EAY14203.1"/>
    <property type="molecule type" value="Genomic_DNA"/>
</dbReference>
<dbReference type="RefSeq" id="XP_001326426.1">
    <property type="nucleotide sequence ID" value="XM_001326391.1"/>
</dbReference>
<accession>A2DZJ9</accession>